<keyword evidence="2" id="KW-1185">Reference proteome</keyword>
<evidence type="ECO:0000313" key="2">
    <source>
        <dbReference type="Proteomes" id="UP000242287"/>
    </source>
</evidence>
<proteinExistence type="predicted"/>
<name>A0A2A9NZ11_9AGAR</name>
<sequence length="115" mass="12714">MSGSSKLPPKYHRIAPPMRFDIIGREHPHSPTSQGFSSPSPRPLPLFSHASWSYGWSPDYQLHAVGALCIMPSLVIITPPSCCELYGSTYLSLIAPSSRSPIDSFGKLWGLHCYR</sequence>
<evidence type="ECO:0000313" key="1">
    <source>
        <dbReference type="EMBL" id="PFH53250.1"/>
    </source>
</evidence>
<protein>
    <submittedName>
        <fullName evidence="1">Uncharacterized protein</fullName>
    </submittedName>
</protein>
<dbReference type="AlphaFoldDB" id="A0A2A9NZ11"/>
<organism evidence="1 2">
    <name type="scientific">Amanita thiersii Skay4041</name>
    <dbReference type="NCBI Taxonomy" id="703135"/>
    <lineage>
        <taxon>Eukaryota</taxon>
        <taxon>Fungi</taxon>
        <taxon>Dikarya</taxon>
        <taxon>Basidiomycota</taxon>
        <taxon>Agaricomycotina</taxon>
        <taxon>Agaricomycetes</taxon>
        <taxon>Agaricomycetidae</taxon>
        <taxon>Agaricales</taxon>
        <taxon>Pluteineae</taxon>
        <taxon>Amanitaceae</taxon>
        <taxon>Amanita</taxon>
    </lineage>
</organism>
<reference evidence="1 2" key="1">
    <citation type="submission" date="2014-02" db="EMBL/GenBank/DDBJ databases">
        <title>Transposable element dynamics among asymbiotic and ectomycorrhizal Amanita fungi.</title>
        <authorList>
            <consortium name="DOE Joint Genome Institute"/>
            <person name="Hess J."/>
            <person name="Skrede I."/>
            <person name="Wolfe B."/>
            <person name="LaButti K."/>
            <person name="Ohm R.A."/>
            <person name="Grigoriev I.V."/>
            <person name="Pringle A."/>
        </authorList>
    </citation>
    <scope>NUCLEOTIDE SEQUENCE [LARGE SCALE GENOMIC DNA]</scope>
    <source>
        <strain evidence="1 2">SKay4041</strain>
    </source>
</reference>
<gene>
    <name evidence="1" type="ORF">AMATHDRAFT_54945</name>
</gene>
<dbReference type="EMBL" id="KZ301974">
    <property type="protein sequence ID" value="PFH53250.1"/>
    <property type="molecule type" value="Genomic_DNA"/>
</dbReference>
<dbReference type="Proteomes" id="UP000242287">
    <property type="component" value="Unassembled WGS sequence"/>
</dbReference>
<accession>A0A2A9NZ11</accession>